<feature type="compositionally biased region" description="Basic and acidic residues" evidence="1">
    <location>
        <begin position="40"/>
        <end position="54"/>
    </location>
</feature>
<evidence type="ECO:0000313" key="4">
    <source>
        <dbReference type="Proteomes" id="UP000029779"/>
    </source>
</evidence>
<keyword evidence="2" id="KW-0812">Transmembrane</keyword>
<reference evidence="3 4" key="1">
    <citation type="journal article" date="2012" name="Viruses">
        <title>Analysis of the Genome of the Sexually Transmitted Insect Virus Helicoverpa zea Nudivirus 2.</title>
        <authorList>
            <person name="Burand J.P."/>
            <person name="Kim W."/>
            <person name="Afonso C.L."/>
            <person name="Tulman E.R."/>
            <person name="Kutish G.F."/>
            <person name="Lu Z."/>
            <person name="Rock D.L."/>
        </authorList>
    </citation>
    <scope>NUCLEOTIDE SEQUENCE [LARGE SCALE GENOMIC DNA]</scope>
    <source>
        <strain evidence="3">MS1</strain>
    </source>
</reference>
<evidence type="ECO:0000313" key="3">
    <source>
        <dbReference type="EMBL" id="AEW69623.1"/>
    </source>
</evidence>
<gene>
    <name evidence="3" type="primary">orf74</name>
    <name evidence="3" type="ORF">Hz2V074</name>
</gene>
<evidence type="ECO:0000256" key="2">
    <source>
        <dbReference type="SAM" id="Phobius"/>
    </source>
</evidence>
<proteinExistence type="predicted"/>
<organismHost>
    <name type="scientific">Helicoverpa zea</name>
    <name type="common">Corn earworm moth</name>
    <name type="synonym">Heliothis zea</name>
    <dbReference type="NCBI Taxonomy" id="7113"/>
</organismHost>
<dbReference type="EMBL" id="JN418988">
    <property type="protein sequence ID" value="AEW69623.1"/>
    <property type="molecule type" value="Genomic_DNA"/>
</dbReference>
<accession>G9I0A0</accession>
<feature type="compositionally biased region" description="Acidic residues" evidence="1">
    <location>
        <begin position="55"/>
        <end position="67"/>
    </location>
</feature>
<sequence>MMRTHKTPSGIFKVEIMKVDSLDTDTETESTMSTTSTETLKSKPADAPVAKDSDSESDPSYESDDGTLTDGSDASSVIDVKPKEDPSPPRRWWRRGVTQIEMEPVRNNSTTIPIDESASSLCSPKSPECMALRKVYAKILIVVFGSITIMALATIRSFQTSDMGDDVLIQNVTDLIKESIKNGV</sequence>
<feature type="region of interest" description="Disordered" evidence="1">
    <location>
        <begin position="17"/>
        <end position="91"/>
    </location>
</feature>
<feature type="compositionally biased region" description="Low complexity" evidence="1">
    <location>
        <begin position="29"/>
        <end position="39"/>
    </location>
</feature>
<dbReference type="Proteomes" id="UP000029779">
    <property type="component" value="Segment"/>
</dbReference>
<protein>
    <submittedName>
        <fullName evidence="3">Uncharacterized protein</fullName>
    </submittedName>
</protein>
<organism evidence="3 4">
    <name type="scientific">Helicoverpa zea nudivirus 2</name>
    <name type="common">HzNV-2</name>
    <dbReference type="NCBI Taxonomy" id="1128424"/>
    <lineage>
        <taxon>Viruses</taxon>
        <taxon>Viruses incertae sedis</taxon>
        <taxon>Naldaviricetes</taxon>
        <taxon>Lefavirales</taxon>
        <taxon>Nudiviridae</taxon>
        <taxon>Betanudivirus</taxon>
        <taxon>Betanudivirus hezeae</taxon>
    </lineage>
</organism>
<dbReference type="RefSeq" id="YP_004956822.1">
    <property type="nucleotide sequence ID" value="NC_004156.2"/>
</dbReference>
<dbReference type="KEGG" id="vg:11536449"/>
<keyword evidence="4" id="KW-1185">Reference proteome</keyword>
<name>G9I0A0_HZNV2</name>
<evidence type="ECO:0000256" key="1">
    <source>
        <dbReference type="SAM" id="MobiDB-lite"/>
    </source>
</evidence>
<dbReference type="GeneID" id="11536449"/>
<keyword evidence="2" id="KW-0472">Membrane</keyword>
<feature type="transmembrane region" description="Helical" evidence="2">
    <location>
        <begin position="135"/>
        <end position="155"/>
    </location>
</feature>
<keyword evidence="2" id="KW-1133">Transmembrane helix</keyword>